<keyword evidence="5" id="KW-1185">Reference proteome</keyword>
<dbReference type="SMART" id="SM00355">
    <property type="entry name" value="ZnF_C2H2"/>
    <property type="match status" value="1"/>
</dbReference>
<evidence type="ECO:0000256" key="1">
    <source>
        <dbReference type="PROSITE-ProRule" id="PRU00042"/>
    </source>
</evidence>
<dbReference type="InterPro" id="IPR036236">
    <property type="entry name" value="Znf_C2H2_sf"/>
</dbReference>
<feature type="domain" description="C2H2-type" evidence="3">
    <location>
        <begin position="81"/>
        <end position="105"/>
    </location>
</feature>
<dbReference type="SUPFAM" id="SSF57667">
    <property type="entry name" value="beta-beta-alpha zinc fingers"/>
    <property type="match status" value="1"/>
</dbReference>
<evidence type="ECO:0000313" key="4">
    <source>
        <dbReference type="EMBL" id="CBN74477.1"/>
    </source>
</evidence>
<dbReference type="AlphaFoldDB" id="D8LK08"/>
<sequence>MSVGPRPFPQGRRNEDGSDPRATMTYEDYVCFMLSEEDRGNDYSLRFGRGRTHWPHDPNCDYRSTNSTNLHKMIHTGQKDHACDFPGCDMSFSSSSHLTRHEETH</sequence>
<evidence type="ECO:0000259" key="3">
    <source>
        <dbReference type="PROSITE" id="PS50157"/>
    </source>
</evidence>
<dbReference type="OrthoDB" id="6077919at2759"/>
<dbReference type="Gene3D" id="3.30.160.60">
    <property type="entry name" value="Classic Zinc Finger"/>
    <property type="match status" value="1"/>
</dbReference>
<dbReference type="STRING" id="2880.D8LK08"/>
<accession>D8LK08</accession>
<dbReference type="InParanoid" id="D8LK08"/>
<gene>
    <name evidence="4" type="ORF">Esi_0028_0066</name>
</gene>
<dbReference type="Proteomes" id="UP000002630">
    <property type="component" value="Linkage Group LG16"/>
</dbReference>
<evidence type="ECO:0000313" key="5">
    <source>
        <dbReference type="Proteomes" id="UP000002630"/>
    </source>
</evidence>
<dbReference type="EMBL" id="FN648464">
    <property type="protein sequence ID" value="CBN74477.1"/>
    <property type="molecule type" value="Genomic_DNA"/>
</dbReference>
<name>D8LK08_ECTSI</name>
<dbReference type="InterPro" id="IPR013087">
    <property type="entry name" value="Znf_C2H2_type"/>
</dbReference>
<reference evidence="4 5" key="1">
    <citation type="journal article" date="2010" name="Nature">
        <title>The Ectocarpus genome and the independent evolution of multicellularity in brown algae.</title>
        <authorList>
            <person name="Cock J.M."/>
            <person name="Sterck L."/>
            <person name="Rouze P."/>
            <person name="Scornet D."/>
            <person name="Allen A.E."/>
            <person name="Amoutzias G."/>
            <person name="Anthouard V."/>
            <person name="Artiguenave F."/>
            <person name="Aury J.M."/>
            <person name="Badger J.H."/>
            <person name="Beszteri B."/>
            <person name="Billiau K."/>
            <person name="Bonnet E."/>
            <person name="Bothwell J.H."/>
            <person name="Bowler C."/>
            <person name="Boyen C."/>
            <person name="Brownlee C."/>
            <person name="Carrano C.J."/>
            <person name="Charrier B."/>
            <person name="Cho G.Y."/>
            <person name="Coelho S.M."/>
            <person name="Collen J."/>
            <person name="Corre E."/>
            <person name="Da Silva C."/>
            <person name="Delage L."/>
            <person name="Delaroque N."/>
            <person name="Dittami S.M."/>
            <person name="Doulbeau S."/>
            <person name="Elias M."/>
            <person name="Farnham G."/>
            <person name="Gachon C.M."/>
            <person name="Gschloessl B."/>
            <person name="Heesch S."/>
            <person name="Jabbari K."/>
            <person name="Jubin C."/>
            <person name="Kawai H."/>
            <person name="Kimura K."/>
            <person name="Kloareg B."/>
            <person name="Kupper F.C."/>
            <person name="Lang D."/>
            <person name="Le Bail A."/>
            <person name="Leblanc C."/>
            <person name="Lerouge P."/>
            <person name="Lohr M."/>
            <person name="Lopez P.J."/>
            <person name="Martens C."/>
            <person name="Maumus F."/>
            <person name="Michel G."/>
            <person name="Miranda-Saavedra D."/>
            <person name="Morales J."/>
            <person name="Moreau H."/>
            <person name="Motomura T."/>
            <person name="Nagasato C."/>
            <person name="Napoli C.A."/>
            <person name="Nelson D.R."/>
            <person name="Nyvall-Collen P."/>
            <person name="Peters A.F."/>
            <person name="Pommier C."/>
            <person name="Potin P."/>
            <person name="Poulain J."/>
            <person name="Quesneville H."/>
            <person name="Read B."/>
            <person name="Rensing S.A."/>
            <person name="Ritter A."/>
            <person name="Rousvoal S."/>
            <person name="Samanta M."/>
            <person name="Samson G."/>
            <person name="Schroeder D.C."/>
            <person name="Segurens B."/>
            <person name="Strittmatter M."/>
            <person name="Tonon T."/>
            <person name="Tregear J.W."/>
            <person name="Valentin K."/>
            <person name="von Dassow P."/>
            <person name="Yamagishi T."/>
            <person name="Van de Peer Y."/>
            <person name="Wincker P."/>
        </authorList>
    </citation>
    <scope>NUCLEOTIDE SEQUENCE [LARGE SCALE GENOMIC DNA]</scope>
    <source>
        <strain evidence="5">Ec32 / CCAP1310/4</strain>
    </source>
</reference>
<organism evidence="4 5">
    <name type="scientific">Ectocarpus siliculosus</name>
    <name type="common">Brown alga</name>
    <name type="synonym">Conferva siliculosa</name>
    <dbReference type="NCBI Taxonomy" id="2880"/>
    <lineage>
        <taxon>Eukaryota</taxon>
        <taxon>Sar</taxon>
        <taxon>Stramenopiles</taxon>
        <taxon>Ochrophyta</taxon>
        <taxon>PX clade</taxon>
        <taxon>Phaeophyceae</taxon>
        <taxon>Ectocarpales</taxon>
        <taxon>Ectocarpaceae</taxon>
        <taxon>Ectocarpus</taxon>
    </lineage>
</organism>
<dbReference type="EMBL" id="FN649741">
    <property type="protein sequence ID" value="CBN74477.1"/>
    <property type="molecule type" value="Genomic_DNA"/>
</dbReference>
<proteinExistence type="predicted"/>
<keyword evidence="1" id="KW-0862">Zinc</keyword>
<protein>
    <submittedName>
        <fullName evidence="4">C2H2 zinc finger protein</fullName>
    </submittedName>
</protein>
<feature type="region of interest" description="Disordered" evidence="2">
    <location>
        <begin position="1"/>
        <end position="22"/>
    </location>
</feature>
<dbReference type="GO" id="GO:0008270">
    <property type="term" value="F:zinc ion binding"/>
    <property type="evidence" value="ECO:0007669"/>
    <property type="project" value="UniProtKB-KW"/>
</dbReference>
<dbReference type="PROSITE" id="PS00028">
    <property type="entry name" value="ZINC_FINGER_C2H2_1"/>
    <property type="match status" value="1"/>
</dbReference>
<keyword evidence="1" id="KW-0479">Metal-binding</keyword>
<keyword evidence="1" id="KW-0863">Zinc-finger</keyword>
<evidence type="ECO:0000256" key="2">
    <source>
        <dbReference type="SAM" id="MobiDB-lite"/>
    </source>
</evidence>
<dbReference type="PROSITE" id="PS50157">
    <property type="entry name" value="ZINC_FINGER_C2H2_2"/>
    <property type="match status" value="1"/>
</dbReference>